<dbReference type="Gene3D" id="3.90.1340.10">
    <property type="entry name" value="Phage tail collar domain"/>
    <property type="match status" value="1"/>
</dbReference>
<feature type="region of interest" description="Disordered" evidence="1">
    <location>
        <begin position="583"/>
        <end position="642"/>
    </location>
</feature>
<evidence type="ECO:0000259" key="2">
    <source>
        <dbReference type="Pfam" id="PF07484"/>
    </source>
</evidence>
<feature type="compositionally biased region" description="Polar residues" evidence="1">
    <location>
        <begin position="610"/>
        <end position="620"/>
    </location>
</feature>
<sequence>MTNRLGVFEQLTNYTLGVLDDILPGGSLVKENIGNVVFNIHHFTQFVFDGHHIYVYSPKKNEENVHEPRKWTFFYVPILQPVQSSLLSPWVSINKLEIRIRLALGTFQVQEAARQAIINQFDDEIATKYSRSWVIAPLMLDSLSAYVVAAGSLPVPGVVPFQIDNPNTDIVTLRFVTLTKEVALFVAGGLLIGDLDIEVSLRFSGMHRVRTNMMTITGTQLQSVLSKTIADGGGTNSTYIHREQASSFIAKYLTNVKKLIYIEDSNANTSIITHGLQEQLGTLFQESMTNAKEVHIKANAFGQVWQAYDLDPDRITNVMSQMFTFNKSETEKRNSDENYFTVNPSRDCALPVRTPLHTRIRTIFISCPDNSIQNEQSLKNREYGNTTYEVVSATDIKNAAALAAIDGSWQGVKFIPKSFRVFRLIDVVDRLQVAVIAKQLLAEKATGAVIRRVSASASLSDTLNIFSSLNNETLYAALENITILASLNLTSNLPAIENQTSNASIPNENFLTGEIKLYAGSSPPSPSWLLCNGSIVSRSAYPRLFSVIGTRYGQGSDAETFRLPDLRGRVPIGVDPEQTRLTNATDLGNEGGRPSHTLTIDQLPTHEHNSGSFETSSTGYHTHHVHDPGHNHGGFTSTYAVSSSSRTNYGEHNYQTNGYRQWQSFTIPSAVTQISLKSSGNHTHEITGQTGSIGQNQSFSILPPFQIFNYIIYSD</sequence>
<dbReference type="SUPFAM" id="SSF88874">
    <property type="entry name" value="Receptor-binding domain of short tail fibre protein gp12"/>
    <property type="match status" value="1"/>
</dbReference>
<dbReference type="AlphaFoldDB" id="A0A815U2V9"/>
<accession>A0A815U2V9</accession>
<feature type="domain" description="Phage tail collar" evidence="2">
    <location>
        <begin position="513"/>
        <end position="571"/>
    </location>
</feature>
<dbReference type="InterPro" id="IPR011083">
    <property type="entry name" value="Phage_tail_collar_dom"/>
</dbReference>
<dbReference type="InterPro" id="IPR037053">
    <property type="entry name" value="Phage_tail_collar_dom_sf"/>
</dbReference>
<proteinExistence type="predicted"/>
<evidence type="ECO:0000313" key="3">
    <source>
        <dbReference type="EMBL" id="CAF1515186.1"/>
    </source>
</evidence>
<organism evidence="3 4">
    <name type="scientific">Adineta ricciae</name>
    <name type="common">Rotifer</name>
    <dbReference type="NCBI Taxonomy" id="249248"/>
    <lineage>
        <taxon>Eukaryota</taxon>
        <taxon>Metazoa</taxon>
        <taxon>Spiralia</taxon>
        <taxon>Gnathifera</taxon>
        <taxon>Rotifera</taxon>
        <taxon>Eurotatoria</taxon>
        <taxon>Bdelloidea</taxon>
        <taxon>Adinetida</taxon>
        <taxon>Adinetidae</taxon>
        <taxon>Adineta</taxon>
    </lineage>
</organism>
<keyword evidence="4" id="KW-1185">Reference proteome</keyword>
<dbReference type="Pfam" id="PF07484">
    <property type="entry name" value="Collar"/>
    <property type="match status" value="1"/>
</dbReference>
<dbReference type="EMBL" id="CAJNOR010004603">
    <property type="protein sequence ID" value="CAF1515186.1"/>
    <property type="molecule type" value="Genomic_DNA"/>
</dbReference>
<protein>
    <recommendedName>
        <fullName evidence="2">Phage tail collar domain-containing protein</fullName>
    </recommendedName>
</protein>
<dbReference type="Proteomes" id="UP000663828">
    <property type="component" value="Unassembled WGS sequence"/>
</dbReference>
<gene>
    <name evidence="3" type="ORF">XAT740_LOCUS40452</name>
</gene>
<reference evidence="3" key="1">
    <citation type="submission" date="2021-02" db="EMBL/GenBank/DDBJ databases">
        <authorList>
            <person name="Nowell W R."/>
        </authorList>
    </citation>
    <scope>NUCLEOTIDE SEQUENCE</scope>
</reference>
<name>A0A815U2V9_ADIRI</name>
<evidence type="ECO:0000256" key="1">
    <source>
        <dbReference type="SAM" id="MobiDB-lite"/>
    </source>
</evidence>
<comment type="caution">
    <text evidence="3">The sequence shown here is derived from an EMBL/GenBank/DDBJ whole genome shotgun (WGS) entry which is preliminary data.</text>
</comment>
<evidence type="ECO:0000313" key="4">
    <source>
        <dbReference type="Proteomes" id="UP000663828"/>
    </source>
</evidence>